<organism evidence="1 2">
    <name type="scientific">Mollisia scopiformis</name>
    <name type="common">Conifer needle endophyte fungus</name>
    <name type="synonym">Phialocephala scopiformis</name>
    <dbReference type="NCBI Taxonomy" id="149040"/>
    <lineage>
        <taxon>Eukaryota</taxon>
        <taxon>Fungi</taxon>
        <taxon>Dikarya</taxon>
        <taxon>Ascomycota</taxon>
        <taxon>Pezizomycotina</taxon>
        <taxon>Leotiomycetes</taxon>
        <taxon>Helotiales</taxon>
        <taxon>Mollisiaceae</taxon>
        <taxon>Mollisia</taxon>
    </lineage>
</organism>
<dbReference type="KEGG" id="psco:LY89DRAFT_338869"/>
<protein>
    <submittedName>
        <fullName evidence="1">Uncharacterized protein</fullName>
    </submittedName>
</protein>
<dbReference type="RefSeq" id="XP_018062601.1">
    <property type="nucleotide sequence ID" value="XM_018206845.1"/>
</dbReference>
<proteinExistence type="predicted"/>
<name>A0A132B761_MOLSC</name>
<evidence type="ECO:0000313" key="2">
    <source>
        <dbReference type="Proteomes" id="UP000070700"/>
    </source>
</evidence>
<reference evidence="1 2" key="1">
    <citation type="submission" date="2015-10" db="EMBL/GenBank/DDBJ databases">
        <title>Full genome of DAOMC 229536 Phialocephala scopiformis, a fungal endophyte of spruce producing the potent anti-insectan compound rugulosin.</title>
        <authorList>
            <consortium name="DOE Joint Genome Institute"/>
            <person name="Walker A.K."/>
            <person name="Frasz S.L."/>
            <person name="Seifert K.A."/>
            <person name="Miller J.D."/>
            <person name="Mondo S.J."/>
            <person name="Labutti K."/>
            <person name="Lipzen A."/>
            <person name="Dockter R."/>
            <person name="Kennedy M."/>
            <person name="Grigoriev I.V."/>
            <person name="Spatafora J.W."/>
        </authorList>
    </citation>
    <scope>NUCLEOTIDE SEQUENCE [LARGE SCALE GENOMIC DNA]</scope>
    <source>
        <strain evidence="1 2">CBS 120377</strain>
    </source>
</reference>
<keyword evidence="2" id="KW-1185">Reference proteome</keyword>
<dbReference type="EMBL" id="KQ947436">
    <property type="protein sequence ID" value="KUJ08246.1"/>
    <property type="molecule type" value="Genomic_DNA"/>
</dbReference>
<evidence type="ECO:0000313" key="1">
    <source>
        <dbReference type="EMBL" id="KUJ08246.1"/>
    </source>
</evidence>
<dbReference type="InParanoid" id="A0A132B761"/>
<sequence>MHMLSYQLRYSPHSEQGECCGYSVDLLKANGKFDEKPLDANVEASIVAAKEGEEALLKDSRSDACKIFVCATKVFDNSPIVFRSYNNAKASGSVSGINIWLPIVSTPSLILRHS</sequence>
<gene>
    <name evidence="1" type="ORF">LY89DRAFT_338869</name>
</gene>
<dbReference type="AlphaFoldDB" id="A0A132B761"/>
<dbReference type="Proteomes" id="UP000070700">
    <property type="component" value="Unassembled WGS sequence"/>
</dbReference>
<accession>A0A132B761</accession>
<dbReference type="GeneID" id="28816571"/>